<dbReference type="PANTHER" id="PTHR23514">
    <property type="entry name" value="BYPASS OF STOP CODON PROTEIN 6"/>
    <property type="match status" value="1"/>
</dbReference>
<evidence type="ECO:0000256" key="1">
    <source>
        <dbReference type="ARBA" id="ARBA00004141"/>
    </source>
</evidence>
<keyword evidence="3 5" id="KW-1133">Transmembrane helix</keyword>
<evidence type="ECO:0000313" key="7">
    <source>
        <dbReference type="EMBL" id="GGE20970.1"/>
    </source>
</evidence>
<dbReference type="InterPro" id="IPR011701">
    <property type="entry name" value="MFS"/>
</dbReference>
<proteinExistence type="predicted"/>
<dbReference type="Gene3D" id="1.20.1250.20">
    <property type="entry name" value="MFS general substrate transporter like domains"/>
    <property type="match status" value="2"/>
</dbReference>
<name>A0A917A1H9_9HYPH</name>
<reference evidence="7" key="1">
    <citation type="journal article" date="2014" name="Int. J. Syst. Evol. Microbiol.">
        <title>Complete genome sequence of Corynebacterium casei LMG S-19264T (=DSM 44701T), isolated from a smear-ripened cheese.</title>
        <authorList>
            <consortium name="US DOE Joint Genome Institute (JGI-PGF)"/>
            <person name="Walter F."/>
            <person name="Albersmeier A."/>
            <person name="Kalinowski J."/>
            <person name="Ruckert C."/>
        </authorList>
    </citation>
    <scope>NUCLEOTIDE SEQUENCE</scope>
    <source>
        <strain evidence="7">CGMCC 1.15367</strain>
    </source>
</reference>
<keyword evidence="2 5" id="KW-0812">Transmembrane</keyword>
<dbReference type="InterPro" id="IPR020846">
    <property type="entry name" value="MFS_dom"/>
</dbReference>
<organism evidence="7 8">
    <name type="scientific">Aureimonas endophytica</name>
    <dbReference type="NCBI Taxonomy" id="2027858"/>
    <lineage>
        <taxon>Bacteria</taxon>
        <taxon>Pseudomonadati</taxon>
        <taxon>Pseudomonadota</taxon>
        <taxon>Alphaproteobacteria</taxon>
        <taxon>Hyphomicrobiales</taxon>
        <taxon>Aurantimonadaceae</taxon>
        <taxon>Aureimonas</taxon>
    </lineage>
</organism>
<feature type="transmembrane region" description="Helical" evidence="5">
    <location>
        <begin position="178"/>
        <end position="199"/>
    </location>
</feature>
<dbReference type="AlphaFoldDB" id="A0A917A1H9"/>
<dbReference type="Proteomes" id="UP000644699">
    <property type="component" value="Unassembled WGS sequence"/>
</dbReference>
<feature type="transmembrane region" description="Helical" evidence="5">
    <location>
        <begin position="325"/>
        <end position="347"/>
    </location>
</feature>
<protein>
    <submittedName>
        <fullName evidence="7">MFS transporter</fullName>
    </submittedName>
</protein>
<dbReference type="GO" id="GO:0022857">
    <property type="term" value="F:transmembrane transporter activity"/>
    <property type="evidence" value="ECO:0007669"/>
    <property type="project" value="InterPro"/>
</dbReference>
<keyword evidence="4 5" id="KW-0472">Membrane</keyword>
<feature type="domain" description="Major facilitator superfamily (MFS) profile" evidence="6">
    <location>
        <begin position="25"/>
        <end position="412"/>
    </location>
</feature>
<evidence type="ECO:0000256" key="3">
    <source>
        <dbReference type="ARBA" id="ARBA00022989"/>
    </source>
</evidence>
<accession>A0A917A1H9</accession>
<feature type="transmembrane region" description="Helical" evidence="5">
    <location>
        <begin position="64"/>
        <end position="83"/>
    </location>
</feature>
<reference evidence="7" key="2">
    <citation type="submission" date="2020-09" db="EMBL/GenBank/DDBJ databases">
        <authorList>
            <person name="Sun Q."/>
            <person name="Zhou Y."/>
        </authorList>
    </citation>
    <scope>NUCLEOTIDE SEQUENCE</scope>
    <source>
        <strain evidence="7">CGMCC 1.15367</strain>
    </source>
</reference>
<evidence type="ECO:0000313" key="8">
    <source>
        <dbReference type="Proteomes" id="UP000644699"/>
    </source>
</evidence>
<feature type="transmembrane region" description="Helical" evidence="5">
    <location>
        <begin position="114"/>
        <end position="133"/>
    </location>
</feature>
<dbReference type="InterPro" id="IPR051788">
    <property type="entry name" value="MFS_Transporter"/>
</dbReference>
<sequence>MTGVETERMTGGLARGAGAASPARQRLAVSLAFLINGLFIGSWAPQIPVFAARLDLSPTGMGVMILGFGLGAVAVMPVVGRIIGAKGSRLPMLVCNVMLVLALPFLVLAPNVPLAALAILFAGISTGGMDVAMNANAVAVEKRRDSAIMSSCHGFWSLGGVIGAAIGGFAIAHLGSQLHGVLVGLATLAGFVVVLSFSLSDAPSGETAPEALAGVPHGEGGTGQGGGLLSGPRGAVLIGLFALFAMVPEGAAIDWSAFYLRRELGADAAMSGLAFAAFSTTMAAFRFAGDGVRNRLGAVRTMRLCSGAAAIGLILAGLAPNAPVALVGFAVMGIGISNMVPIAFSAAGNLRGLKPGAGLSIVTALGYSGILVAPSIIGFLGEHSSFAAVFLGLSAFLLVTLLAAPLMRVADRQG</sequence>
<evidence type="ECO:0000259" key="6">
    <source>
        <dbReference type="PROSITE" id="PS50850"/>
    </source>
</evidence>
<dbReference type="PANTHER" id="PTHR23514:SF13">
    <property type="entry name" value="INNER MEMBRANE PROTEIN YBJJ"/>
    <property type="match status" value="1"/>
</dbReference>
<feature type="transmembrane region" description="Helical" evidence="5">
    <location>
        <begin position="359"/>
        <end position="380"/>
    </location>
</feature>
<dbReference type="GO" id="GO:0016020">
    <property type="term" value="C:membrane"/>
    <property type="evidence" value="ECO:0007669"/>
    <property type="project" value="UniProtKB-SubCell"/>
</dbReference>
<dbReference type="CDD" id="cd17393">
    <property type="entry name" value="MFS_MosC_like"/>
    <property type="match status" value="1"/>
</dbReference>
<dbReference type="PROSITE" id="PS50850">
    <property type="entry name" value="MFS"/>
    <property type="match status" value="1"/>
</dbReference>
<dbReference type="EMBL" id="BMIQ01000009">
    <property type="protein sequence ID" value="GGE20970.1"/>
    <property type="molecule type" value="Genomic_DNA"/>
</dbReference>
<feature type="transmembrane region" description="Helical" evidence="5">
    <location>
        <begin position="27"/>
        <end position="44"/>
    </location>
</feature>
<evidence type="ECO:0000256" key="4">
    <source>
        <dbReference type="ARBA" id="ARBA00023136"/>
    </source>
</evidence>
<gene>
    <name evidence="7" type="ORF">GCM10011390_45300</name>
</gene>
<feature type="transmembrane region" description="Helical" evidence="5">
    <location>
        <begin position="301"/>
        <end position="319"/>
    </location>
</feature>
<evidence type="ECO:0000256" key="5">
    <source>
        <dbReference type="SAM" id="Phobius"/>
    </source>
</evidence>
<comment type="caution">
    <text evidence="7">The sequence shown here is derived from an EMBL/GenBank/DDBJ whole genome shotgun (WGS) entry which is preliminary data.</text>
</comment>
<feature type="transmembrane region" description="Helical" evidence="5">
    <location>
        <begin position="235"/>
        <end position="257"/>
    </location>
</feature>
<dbReference type="Pfam" id="PF07690">
    <property type="entry name" value="MFS_1"/>
    <property type="match status" value="2"/>
</dbReference>
<feature type="transmembrane region" description="Helical" evidence="5">
    <location>
        <begin position="90"/>
        <end position="108"/>
    </location>
</feature>
<feature type="transmembrane region" description="Helical" evidence="5">
    <location>
        <begin position="154"/>
        <end position="172"/>
    </location>
</feature>
<feature type="transmembrane region" description="Helical" evidence="5">
    <location>
        <begin position="386"/>
        <end position="407"/>
    </location>
</feature>
<feature type="transmembrane region" description="Helical" evidence="5">
    <location>
        <begin position="269"/>
        <end position="289"/>
    </location>
</feature>
<dbReference type="InterPro" id="IPR036259">
    <property type="entry name" value="MFS_trans_sf"/>
</dbReference>
<comment type="subcellular location">
    <subcellularLocation>
        <location evidence="1">Membrane</location>
        <topology evidence="1">Multi-pass membrane protein</topology>
    </subcellularLocation>
</comment>
<keyword evidence="8" id="KW-1185">Reference proteome</keyword>
<dbReference type="SUPFAM" id="SSF103473">
    <property type="entry name" value="MFS general substrate transporter"/>
    <property type="match status" value="1"/>
</dbReference>
<evidence type="ECO:0000256" key="2">
    <source>
        <dbReference type="ARBA" id="ARBA00022692"/>
    </source>
</evidence>